<dbReference type="OrthoDB" id="3249706at2759"/>
<sequence>MEQYLSQSRIEDPIWLEPNEISFLRMRISEEEALKDAKLVEIASLRNILAPVRRIPLEILTEIFELVLGNRHLEKRPPMLPLDFGRHYAFHWKKVVLGQELILWVEDWIIRSQMVPLDLYLDFYFEGYDEPRDVFTARGKQFLEYILTQFGHKVRSLNVTGHPSSFLPILHLSPSFSLLSLEEISLTIFDNEDDTIEALVNLCPRKIGVFLGAPKLRQVELNNASLLELLAPPTAQLNSLKFSTDNGFEDPAMFVGILLQCKQLVNLEIDLPSKFSTQLFVLLPRLRSLKIYCSRDSAGSILRCVTTPVLEQLSLCYQTNQNWNSLLADVTAFQQRSSTALSSLDLHISSWCSHEVEIITEKVVGIFSLFPAIQSLEIDSSGMDLLLRAMTCNSIQGQHILPNLKDLVLFGNYSRDQGYPSVSGLKSMILSRWWPEGSDDGLASTRRGLSRLQKVTLRGFQIWDSAEGIAYISTLPGLVLDYWPVRSIVPYMDI</sequence>
<dbReference type="InterPro" id="IPR032675">
    <property type="entry name" value="LRR_dom_sf"/>
</dbReference>
<name>A0A6A4I6J4_9AGAR</name>
<evidence type="ECO:0000313" key="1">
    <source>
        <dbReference type="EMBL" id="KAE9404434.1"/>
    </source>
</evidence>
<gene>
    <name evidence="1" type="ORF">BT96DRAFT_989262</name>
</gene>
<protein>
    <recommendedName>
        <fullName evidence="3">F-box domain-containing protein</fullName>
    </recommendedName>
</protein>
<proteinExistence type="predicted"/>
<organism evidence="1 2">
    <name type="scientific">Gymnopus androsaceus JB14</name>
    <dbReference type="NCBI Taxonomy" id="1447944"/>
    <lineage>
        <taxon>Eukaryota</taxon>
        <taxon>Fungi</taxon>
        <taxon>Dikarya</taxon>
        <taxon>Basidiomycota</taxon>
        <taxon>Agaricomycotina</taxon>
        <taxon>Agaricomycetes</taxon>
        <taxon>Agaricomycetidae</taxon>
        <taxon>Agaricales</taxon>
        <taxon>Marasmiineae</taxon>
        <taxon>Omphalotaceae</taxon>
        <taxon>Gymnopus</taxon>
    </lineage>
</organism>
<dbReference type="EMBL" id="ML769416">
    <property type="protein sequence ID" value="KAE9404434.1"/>
    <property type="molecule type" value="Genomic_DNA"/>
</dbReference>
<accession>A0A6A4I6J4</accession>
<dbReference type="SUPFAM" id="SSF52047">
    <property type="entry name" value="RNI-like"/>
    <property type="match status" value="1"/>
</dbReference>
<dbReference type="AlphaFoldDB" id="A0A6A4I6J4"/>
<keyword evidence="2" id="KW-1185">Reference proteome</keyword>
<dbReference type="Gene3D" id="3.80.10.10">
    <property type="entry name" value="Ribonuclease Inhibitor"/>
    <property type="match status" value="1"/>
</dbReference>
<dbReference type="Proteomes" id="UP000799118">
    <property type="component" value="Unassembled WGS sequence"/>
</dbReference>
<reference evidence="1" key="1">
    <citation type="journal article" date="2019" name="Environ. Microbiol.">
        <title>Fungal ecological strategies reflected in gene transcription - a case study of two litter decomposers.</title>
        <authorList>
            <person name="Barbi F."/>
            <person name="Kohler A."/>
            <person name="Barry K."/>
            <person name="Baskaran P."/>
            <person name="Daum C."/>
            <person name="Fauchery L."/>
            <person name="Ihrmark K."/>
            <person name="Kuo A."/>
            <person name="LaButti K."/>
            <person name="Lipzen A."/>
            <person name="Morin E."/>
            <person name="Grigoriev I.V."/>
            <person name="Henrissat B."/>
            <person name="Lindahl B."/>
            <person name="Martin F."/>
        </authorList>
    </citation>
    <scope>NUCLEOTIDE SEQUENCE</scope>
    <source>
        <strain evidence="1">JB14</strain>
    </source>
</reference>
<evidence type="ECO:0008006" key="3">
    <source>
        <dbReference type="Google" id="ProtNLM"/>
    </source>
</evidence>
<evidence type="ECO:0000313" key="2">
    <source>
        <dbReference type="Proteomes" id="UP000799118"/>
    </source>
</evidence>